<dbReference type="HOGENOM" id="CLU_066681_1_0_1"/>
<evidence type="ECO:0000313" key="4">
    <source>
        <dbReference type="Proteomes" id="UP000005222"/>
    </source>
</evidence>
<gene>
    <name evidence="3" type="primary">Piso0_002743</name>
    <name evidence="3" type="ORF">GNLVRS01_PISO0I16838g</name>
</gene>
<feature type="transmembrane region" description="Helical" evidence="1">
    <location>
        <begin position="56"/>
        <end position="80"/>
    </location>
</feature>
<dbReference type="EMBL" id="FO082051">
    <property type="protein sequence ID" value="CCE82049.1"/>
    <property type="molecule type" value="Genomic_DNA"/>
</dbReference>
<keyword evidence="1" id="KW-0472">Membrane</keyword>
<evidence type="ECO:0000259" key="2">
    <source>
        <dbReference type="Pfam" id="PF07950"/>
    </source>
</evidence>
<name>G8YFV0_PICSO</name>
<evidence type="ECO:0000256" key="1">
    <source>
        <dbReference type="SAM" id="Phobius"/>
    </source>
</evidence>
<dbReference type="GO" id="GO:0005741">
    <property type="term" value="C:mitochondrial outer membrane"/>
    <property type="evidence" value="ECO:0007669"/>
    <property type="project" value="TreeGrafter"/>
</dbReference>
<feature type="transmembrane region" description="Helical" evidence="1">
    <location>
        <begin position="268"/>
        <end position="286"/>
    </location>
</feature>
<dbReference type="InParanoid" id="G8YFV0"/>
<sequence>MKSDMVENEELKQVSPIPIYLDEAAKKDADLFEESQERSILKKILVALQKVQKYSAYVFTSFVGIHVISVIGVPGIGISLDRSQEVFELGRAVYLSFPGFESSVIIGSSICHVAAGIGARMVRFLLRRQRGINITSRGENTPIIKSEAREDIGLGGITSLIGLGYRKSIVSKYMPGVTPLQFSGYVFIPSLIYHFCKFRYAPLQLEGDSSLISLNYISFYLKKSPLNTLGNIVNYLALFGLSTVAAYHITYGMLVFQRKSNSRNKKRAYSVIVTVMLLTYISLSRFRKMALAEGFMGKSFARYATYIGI</sequence>
<dbReference type="STRING" id="559304.G8YFV0"/>
<feature type="transmembrane region" description="Helical" evidence="1">
    <location>
        <begin position="100"/>
        <end position="122"/>
    </location>
</feature>
<organism evidence="3 4">
    <name type="scientific">Pichia sorbitophila (strain ATCC MYA-4447 / BCRC 22081 / CBS 7064 / NBRC 10061 / NRRL Y-12695)</name>
    <name type="common">Hybrid yeast</name>
    <dbReference type="NCBI Taxonomy" id="559304"/>
    <lineage>
        <taxon>Eukaryota</taxon>
        <taxon>Fungi</taxon>
        <taxon>Dikarya</taxon>
        <taxon>Ascomycota</taxon>
        <taxon>Saccharomycotina</taxon>
        <taxon>Pichiomycetes</taxon>
        <taxon>Debaryomycetaceae</taxon>
        <taxon>Millerozyma</taxon>
    </lineage>
</organism>
<dbReference type="GO" id="GO:0055088">
    <property type="term" value="P:lipid homeostasis"/>
    <property type="evidence" value="ECO:0007669"/>
    <property type="project" value="InterPro"/>
</dbReference>
<keyword evidence="1" id="KW-1133">Transmembrane helix</keyword>
<dbReference type="PANTHER" id="PTHR38409:SF1">
    <property type="entry name" value="MITOCHONDRIAL ADAPTER PROTEIN MCP1"/>
    <property type="match status" value="1"/>
</dbReference>
<dbReference type="AlphaFoldDB" id="G8YFV0"/>
<protein>
    <submittedName>
        <fullName evidence="3">Piso0_002743 protein</fullName>
    </submittedName>
</protein>
<dbReference type="eggNOG" id="ENOG502RXPK">
    <property type="taxonomic scope" value="Eukaryota"/>
</dbReference>
<feature type="transmembrane region" description="Helical" evidence="1">
    <location>
        <begin position="232"/>
        <end position="256"/>
    </location>
</feature>
<dbReference type="Proteomes" id="UP000005222">
    <property type="component" value="Chromosome I"/>
</dbReference>
<dbReference type="PANTHER" id="PTHR38409">
    <property type="entry name" value="MDM10-COMPLEMENTING PROTEIN 1"/>
    <property type="match status" value="1"/>
</dbReference>
<dbReference type="Pfam" id="PF07950">
    <property type="entry name" value="MCP1_TM"/>
    <property type="match status" value="2"/>
</dbReference>
<evidence type="ECO:0000313" key="3">
    <source>
        <dbReference type="EMBL" id="CCE82049.1"/>
    </source>
</evidence>
<feature type="domain" description="Mitochondrial adapter protein MCP1 transmembrane" evidence="2">
    <location>
        <begin position="62"/>
        <end position="167"/>
    </location>
</feature>
<keyword evidence="4" id="KW-1185">Reference proteome</keyword>
<keyword evidence="1" id="KW-0812">Transmembrane</keyword>
<proteinExistence type="predicted"/>
<dbReference type="OrthoDB" id="10259513at2759"/>
<reference evidence="3 4" key="1">
    <citation type="journal article" date="2012" name="G3 (Bethesda)">
        <title>Pichia sorbitophila, an interspecies yeast hybrid reveals early steps of genome resolution following polyploidization.</title>
        <authorList>
            <person name="Leh Louis V."/>
            <person name="Despons L."/>
            <person name="Friedrich A."/>
            <person name="Martin T."/>
            <person name="Durrens P."/>
            <person name="Casaregola S."/>
            <person name="Neuveglise C."/>
            <person name="Fairhead C."/>
            <person name="Marck C."/>
            <person name="Cruz J.A."/>
            <person name="Straub M.L."/>
            <person name="Kugler V."/>
            <person name="Sacerdot C."/>
            <person name="Uzunov Z."/>
            <person name="Thierry A."/>
            <person name="Weiss S."/>
            <person name="Bleykasten C."/>
            <person name="De Montigny J."/>
            <person name="Jacques N."/>
            <person name="Jung P."/>
            <person name="Lemaire M."/>
            <person name="Mallet S."/>
            <person name="Morel G."/>
            <person name="Richard G.F."/>
            <person name="Sarkar A."/>
            <person name="Savel G."/>
            <person name="Schacherer J."/>
            <person name="Seret M.L."/>
            <person name="Talla E."/>
            <person name="Samson G."/>
            <person name="Jubin C."/>
            <person name="Poulain J."/>
            <person name="Vacherie B."/>
            <person name="Barbe V."/>
            <person name="Pelletier E."/>
            <person name="Sherman D.J."/>
            <person name="Westhof E."/>
            <person name="Weissenbach J."/>
            <person name="Baret P.V."/>
            <person name="Wincker P."/>
            <person name="Gaillardin C."/>
            <person name="Dujon B."/>
            <person name="Souciet J.L."/>
        </authorList>
    </citation>
    <scope>NUCLEOTIDE SEQUENCE [LARGE SCALE GENOMIC DNA]</scope>
    <source>
        <strain evidence="4">ATCC MYA-4447 / BCRC 22081 / CBS 7064 / NBRC 10061 / NRRL Y-12695</strain>
    </source>
</reference>
<feature type="transmembrane region" description="Helical" evidence="1">
    <location>
        <begin position="176"/>
        <end position="195"/>
    </location>
</feature>
<accession>G8YFV0</accession>
<feature type="domain" description="Mitochondrial adapter protein MCP1 transmembrane" evidence="2">
    <location>
        <begin position="191"/>
        <end position="277"/>
    </location>
</feature>
<dbReference type="InterPro" id="IPR012472">
    <property type="entry name" value="MCP1_TM"/>
</dbReference>
<dbReference type="InterPro" id="IPR039960">
    <property type="entry name" value="MCP1"/>
</dbReference>
<dbReference type="GO" id="GO:0007005">
    <property type="term" value="P:mitochondrion organization"/>
    <property type="evidence" value="ECO:0007669"/>
    <property type="project" value="TreeGrafter"/>
</dbReference>
<dbReference type="OMA" id="HLLIMKW"/>
<dbReference type="FunCoup" id="G8YFV0">
    <property type="interactions" value="37"/>
</dbReference>